<dbReference type="InterPro" id="IPR008538">
    <property type="entry name" value="Uma2"/>
</dbReference>
<dbReference type="Gene3D" id="3.90.1570.10">
    <property type="entry name" value="tt1808, chain A"/>
    <property type="match status" value="1"/>
</dbReference>
<evidence type="ECO:0000313" key="3">
    <source>
        <dbReference type="Proteomes" id="UP000003781"/>
    </source>
</evidence>
<dbReference type="OrthoDB" id="5768410at2"/>
<gene>
    <name evidence="2" type="ORF">CY0110_28449</name>
</gene>
<accession>A3IMJ8</accession>
<dbReference type="CDD" id="cd06260">
    <property type="entry name" value="DUF820-like"/>
    <property type="match status" value="1"/>
</dbReference>
<dbReference type="PANTHER" id="PTHR47152">
    <property type="entry name" value="SLR2084 PROTEIN-RELATED"/>
    <property type="match status" value="1"/>
</dbReference>
<evidence type="ECO:0000259" key="1">
    <source>
        <dbReference type="Pfam" id="PF05685"/>
    </source>
</evidence>
<dbReference type="PANTHER" id="PTHR47152:SF1">
    <property type="entry name" value="SLL1186 PROTEIN"/>
    <property type="match status" value="1"/>
</dbReference>
<dbReference type="eggNOG" id="COG4636">
    <property type="taxonomic scope" value="Bacteria"/>
</dbReference>
<name>A3IMJ8_9CHRO</name>
<protein>
    <recommendedName>
        <fullName evidence="1">Putative restriction endonuclease domain-containing protein</fullName>
    </recommendedName>
</protein>
<dbReference type="Proteomes" id="UP000003781">
    <property type="component" value="Unassembled WGS sequence"/>
</dbReference>
<proteinExistence type="predicted"/>
<sequence length="214" mass="25212">MLLELKRLEISPGERILLKDVTWDEFEQILEELGEHRASKIAYHYNTLEIMNPLPEHESNKETISDLIKILLEALDIEFYPLGSTTFKNKLMQQGIEPDNCFYIENEAKIRGKDRLDLTIDPPPDLALEIDVTSRTHREIYSLLGVPELWRFENEELQINVLENGNYREVEYSPHFPNFPLKKVIPKYLNQVKTVGRNKTMKAFRKWINEQLQS</sequence>
<dbReference type="AlphaFoldDB" id="A3IMJ8"/>
<evidence type="ECO:0000313" key="2">
    <source>
        <dbReference type="EMBL" id="EAZ92367.1"/>
    </source>
</evidence>
<dbReference type="Pfam" id="PF05685">
    <property type="entry name" value="Uma2"/>
    <property type="match status" value="1"/>
</dbReference>
<comment type="caution">
    <text evidence="2">The sequence shown here is derived from an EMBL/GenBank/DDBJ whole genome shotgun (WGS) entry which is preliminary data.</text>
</comment>
<keyword evidence="3" id="KW-1185">Reference proteome</keyword>
<dbReference type="RefSeq" id="WP_008274598.1">
    <property type="nucleotide sequence ID" value="NZ_AAXW01000007.1"/>
</dbReference>
<dbReference type="EMBL" id="AAXW01000007">
    <property type="protein sequence ID" value="EAZ92367.1"/>
    <property type="molecule type" value="Genomic_DNA"/>
</dbReference>
<feature type="domain" description="Putative restriction endonuclease" evidence="1">
    <location>
        <begin position="23"/>
        <end position="186"/>
    </location>
</feature>
<reference evidence="2 3" key="1">
    <citation type="submission" date="2007-03" db="EMBL/GenBank/DDBJ databases">
        <authorList>
            <person name="Stal L."/>
            <person name="Ferriera S."/>
            <person name="Johnson J."/>
            <person name="Kravitz S."/>
            <person name="Beeson K."/>
            <person name="Sutton G."/>
            <person name="Rogers Y.-H."/>
            <person name="Friedman R."/>
            <person name="Frazier M."/>
            <person name="Venter J.C."/>
        </authorList>
    </citation>
    <scope>NUCLEOTIDE SEQUENCE [LARGE SCALE GENOMIC DNA]</scope>
    <source>
        <strain evidence="2 3">CCY0110</strain>
    </source>
</reference>
<dbReference type="InterPro" id="IPR012296">
    <property type="entry name" value="Nuclease_put_TT1808"/>
</dbReference>
<organism evidence="2 3">
    <name type="scientific">Crocosphaera chwakensis CCY0110</name>
    <dbReference type="NCBI Taxonomy" id="391612"/>
    <lineage>
        <taxon>Bacteria</taxon>
        <taxon>Bacillati</taxon>
        <taxon>Cyanobacteriota</taxon>
        <taxon>Cyanophyceae</taxon>
        <taxon>Oscillatoriophycideae</taxon>
        <taxon>Chroococcales</taxon>
        <taxon>Aphanothecaceae</taxon>
        <taxon>Crocosphaera</taxon>
        <taxon>Crocosphaera chwakensis</taxon>
    </lineage>
</organism>